<evidence type="ECO:0000313" key="1">
    <source>
        <dbReference type="EMBL" id="QHT30682.1"/>
    </source>
</evidence>
<dbReference type="AlphaFoldDB" id="A0A6C0EPP6"/>
<protein>
    <submittedName>
        <fullName evidence="1">Uncharacterized protein</fullName>
    </submittedName>
</protein>
<name>A0A6C0EPP6_9ZZZZ</name>
<organism evidence="1">
    <name type="scientific">viral metagenome</name>
    <dbReference type="NCBI Taxonomy" id="1070528"/>
    <lineage>
        <taxon>unclassified sequences</taxon>
        <taxon>metagenomes</taxon>
        <taxon>organismal metagenomes</taxon>
    </lineage>
</organism>
<dbReference type="EMBL" id="MN738906">
    <property type="protein sequence ID" value="QHT30682.1"/>
    <property type="molecule type" value="Genomic_DNA"/>
</dbReference>
<proteinExistence type="predicted"/>
<reference evidence="1" key="1">
    <citation type="journal article" date="2020" name="Nature">
        <title>Giant virus diversity and host interactions through global metagenomics.</title>
        <authorList>
            <person name="Schulz F."/>
            <person name="Roux S."/>
            <person name="Paez-Espino D."/>
            <person name="Jungbluth S."/>
            <person name="Walsh D.A."/>
            <person name="Denef V.J."/>
            <person name="McMahon K.D."/>
            <person name="Konstantinidis K.T."/>
            <person name="Eloe-Fadrosh E.A."/>
            <person name="Kyrpides N.C."/>
            <person name="Woyke T."/>
        </authorList>
    </citation>
    <scope>NUCLEOTIDE SEQUENCE</scope>
    <source>
        <strain evidence="1">GVMAG-M-3300009151-35</strain>
    </source>
</reference>
<accession>A0A6C0EPP6</accession>
<sequence length="77" mass="9452">MIKSLYEYIWEDYHNIDDTPSIIPNHPNFYEHKHDQSLLSLLVKKNNLIFNISIDKCIYWREMYKMNIINNDWSAFI</sequence>